<feature type="transmembrane region" description="Helical" evidence="1">
    <location>
        <begin position="237"/>
        <end position="259"/>
    </location>
</feature>
<reference evidence="2" key="1">
    <citation type="journal article" date="2023" name="Mol. Phylogenet. Evol.">
        <title>Genome-scale phylogeny and comparative genomics of the fungal order Sordariales.</title>
        <authorList>
            <person name="Hensen N."/>
            <person name="Bonometti L."/>
            <person name="Westerberg I."/>
            <person name="Brannstrom I.O."/>
            <person name="Guillou S."/>
            <person name="Cros-Aarteil S."/>
            <person name="Calhoun S."/>
            <person name="Haridas S."/>
            <person name="Kuo A."/>
            <person name="Mondo S."/>
            <person name="Pangilinan J."/>
            <person name="Riley R."/>
            <person name="LaButti K."/>
            <person name="Andreopoulos B."/>
            <person name="Lipzen A."/>
            <person name="Chen C."/>
            <person name="Yan M."/>
            <person name="Daum C."/>
            <person name="Ng V."/>
            <person name="Clum A."/>
            <person name="Steindorff A."/>
            <person name="Ohm R.A."/>
            <person name="Martin F."/>
            <person name="Silar P."/>
            <person name="Natvig D.O."/>
            <person name="Lalanne C."/>
            <person name="Gautier V."/>
            <person name="Ament-Velasquez S.L."/>
            <person name="Kruys A."/>
            <person name="Hutchinson M.I."/>
            <person name="Powell A.J."/>
            <person name="Barry K."/>
            <person name="Miller A.N."/>
            <person name="Grigoriev I.V."/>
            <person name="Debuchy R."/>
            <person name="Gladieux P."/>
            <person name="Hiltunen Thoren M."/>
            <person name="Johannesson H."/>
        </authorList>
    </citation>
    <scope>NUCLEOTIDE SEQUENCE</scope>
    <source>
        <strain evidence="2">CBS 315.58</strain>
    </source>
</reference>
<dbReference type="AlphaFoldDB" id="A0AAN7AQS4"/>
<dbReference type="EMBL" id="MU864083">
    <property type="protein sequence ID" value="KAK4194215.1"/>
    <property type="molecule type" value="Genomic_DNA"/>
</dbReference>
<feature type="transmembrane region" description="Helical" evidence="1">
    <location>
        <begin position="271"/>
        <end position="293"/>
    </location>
</feature>
<reference evidence="2" key="2">
    <citation type="submission" date="2023-05" db="EMBL/GenBank/DDBJ databases">
        <authorList>
            <consortium name="Lawrence Berkeley National Laboratory"/>
            <person name="Steindorff A."/>
            <person name="Hensen N."/>
            <person name="Bonometti L."/>
            <person name="Westerberg I."/>
            <person name="Brannstrom I.O."/>
            <person name="Guillou S."/>
            <person name="Cros-Aarteil S."/>
            <person name="Calhoun S."/>
            <person name="Haridas S."/>
            <person name="Kuo A."/>
            <person name="Mondo S."/>
            <person name="Pangilinan J."/>
            <person name="Riley R."/>
            <person name="Labutti K."/>
            <person name="Andreopoulos B."/>
            <person name="Lipzen A."/>
            <person name="Chen C."/>
            <person name="Yanf M."/>
            <person name="Daum C."/>
            <person name="Ng V."/>
            <person name="Clum A."/>
            <person name="Ohm R."/>
            <person name="Martin F."/>
            <person name="Silar P."/>
            <person name="Natvig D."/>
            <person name="Lalanne C."/>
            <person name="Gautier V."/>
            <person name="Ament-Velasquez S.L."/>
            <person name="Kruys A."/>
            <person name="Hutchinson M.I."/>
            <person name="Powell A.J."/>
            <person name="Barry K."/>
            <person name="Miller A.N."/>
            <person name="Grigoriev I.V."/>
            <person name="Debuchy R."/>
            <person name="Gladieux P."/>
            <person name="Thoren M.H."/>
            <person name="Johannesson H."/>
        </authorList>
    </citation>
    <scope>NUCLEOTIDE SEQUENCE</scope>
    <source>
        <strain evidence="2">CBS 315.58</strain>
    </source>
</reference>
<evidence type="ECO:0000256" key="1">
    <source>
        <dbReference type="SAM" id="Phobius"/>
    </source>
</evidence>
<name>A0AAN7AQS4_9PEZI</name>
<proteinExistence type="predicted"/>
<evidence type="ECO:0000313" key="2">
    <source>
        <dbReference type="EMBL" id="KAK4194215.1"/>
    </source>
</evidence>
<dbReference type="Proteomes" id="UP001303160">
    <property type="component" value="Unassembled WGS sequence"/>
</dbReference>
<evidence type="ECO:0000313" key="3">
    <source>
        <dbReference type="Proteomes" id="UP001303160"/>
    </source>
</evidence>
<keyword evidence="1" id="KW-0472">Membrane</keyword>
<gene>
    <name evidence="2" type="ORF">QBC40DRAFT_302326</name>
</gene>
<organism evidence="2 3">
    <name type="scientific">Triangularia verruculosa</name>
    <dbReference type="NCBI Taxonomy" id="2587418"/>
    <lineage>
        <taxon>Eukaryota</taxon>
        <taxon>Fungi</taxon>
        <taxon>Dikarya</taxon>
        <taxon>Ascomycota</taxon>
        <taxon>Pezizomycotina</taxon>
        <taxon>Sordariomycetes</taxon>
        <taxon>Sordariomycetidae</taxon>
        <taxon>Sordariales</taxon>
        <taxon>Podosporaceae</taxon>
        <taxon>Triangularia</taxon>
    </lineage>
</organism>
<sequence>MSSQLRQRQVSKWPPWTVSDDSSKILGAELMHGLQKLAISFDSITTMVTTQLKLDPGATTKYSFRPKPVTPKTMSRTVPSQEGNLHKQVILLPRGNATLYDVIRSLRNTACIRTWNLAFNTIVETRPNNTTPIKPGSDFRPVVSTWIRRVREYKEEAWALYLDVRKDEATAALELRKDVEWAIQARFDSLNWGFSELARLRPHFARRQEQIAWVKAVGSPIETTTTTTTTTSTLPTLTAIVPIITLLAALLLIPAWYYSPTQPGSTENVDFWVTVQSTAMQLLGLFTATYPVYYNRPSKPQHAAWNWSIIFTIIGALS</sequence>
<accession>A0AAN7AQS4</accession>
<keyword evidence="1" id="KW-0812">Transmembrane</keyword>
<protein>
    <submittedName>
        <fullName evidence="2">Uncharacterized protein</fullName>
    </submittedName>
</protein>
<keyword evidence="1" id="KW-1133">Transmembrane helix</keyword>
<comment type="caution">
    <text evidence="2">The sequence shown here is derived from an EMBL/GenBank/DDBJ whole genome shotgun (WGS) entry which is preliminary data.</text>
</comment>
<keyword evidence="3" id="KW-1185">Reference proteome</keyword>